<dbReference type="InterPro" id="IPR017101">
    <property type="entry name" value="P-loop_ATP/GTP-bd_All4644_prd"/>
</dbReference>
<evidence type="ECO:0000313" key="2">
    <source>
        <dbReference type="Proteomes" id="UP000326907"/>
    </source>
</evidence>
<comment type="caution">
    <text evidence="1">The sequence shown here is derived from an EMBL/GenBank/DDBJ whole genome shotgun (WGS) entry which is preliminary data.</text>
</comment>
<sequence length="162" mass="17684">MLPLTLPGGTLITLVGVPGSGKSTFAAHYPSTWRLCLDTYRQLATNSEADQSATPVAAQIQDLLIDARLARGLTTLIDSTNVHAHTRASLLARARYWQRPTAALLFDVPLETALAQNRTRARVVPPDVVRDLHHLLPTPEQLRGEGFGTVYRVSELALPVRS</sequence>
<dbReference type="PIRSF" id="PIRSF037081">
    <property type="entry name" value="P-loop_All4644_prd"/>
    <property type="match status" value="1"/>
</dbReference>
<name>A0A5N5EBT9_9ACTN</name>
<accession>A0A5N5EBT9</accession>
<organism evidence="1 2">
    <name type="scientific">Streptomyces arboris</name>
    <dbReference type="NCBI Taxonomy" id="2600619"/>
    <lineage>
        <taxon>Bacteria</taxon>
        <taxon>Bacillati</taxon>
        <taxon>Actinomycetota</taxon>
        <taxon>Actinomycetes</taxon>
        <taxon>Kitasatosporales</taxon>
        <taxon>Streptomycetaceae</taxon>
        <taxon>Streptomyces</taxon>
    </lineage>
</organism>
<protein>
    <submittedName>
        <fullName evidence="1">AAA family ATPase</fullName>
    </submittedName>
</protein>
<evidence type="ECO:0000313" key="1">
    <source>
        <dbReference type="EMBL" id="KAB2587717.1"/>
    </source>
</evidence>
<dbReference type="AlphaFoldDB" id="A0A5N5EBT9"/>
<dbReference type="Gene3D" id="3.40.50.300">
    <property type="entry name" value="P-loop containing nucleotide triphosphate hydrolases"/>
    <property type="match status" value="1"/>
</dbReference>
<gene>
    <name evidence="1" type="ORF">F5983_36375</name>
</gene>
<dbReference type="InterPro" id="IPR027417">
    <property type="entry name" value="P-loop_NTPase"/>
</dbReference>
<dbReference type="EMBL" id="VYUA01000077">
    <property type="protein sequence ID" value="KAB2587717.1"/>
    <property type="molecule type" value="Genomic_DNA"/>
</dbReference>
<proteinExistence type="predicted"/>
<keyword evidence="2" id="KW-1185">Reference proteome</keyword>
<reference evidence="1 2" key="1">
    <citation type="submission" date="2019-09" db="EMBL/GenBank/DDBJ databases">
        <authorList>
            <person name="Liu P."/>
        </authorList>
    </citation>
    <scope>NUCLEOTIDE SEQUENCE [LARGE SCALE GENOMIC DNA]</scope>
    <source>
        <strain evidence="1 2">TRM68085</strain>
    </source>
</reference>
<dbReference type="SUPFAM" id="SSF52540">
    <property type="entry name" value="P-loop containing nucleoside triphosphate hydrolases"/>
    <property type="match status" value="1"/>
</dbReference>
<dbReference type="Pfam" id="PF13671">
    <property type="entry name" value="AAA_33"/>
    <property type="match status" value="1"/>
</dbReference>
<dbReference type="RefSeq" id="WP_151514027.1">
    <property type="nucleotide sequence ID" value="NZ_VYUA01000077.1"/>
</dbReference>
<dbReference type="Proteomes" id="UP000326907">
    <property type="component" value="Unassembled WGS sequence"/>
</dbReference>